<feature type="compositionally biased region" description="Polar residues" evidence="1">
    <location>
        <begin position="162"/>
        <end position="184"/>
    </location>
</feature>
<proteinExistence type="predicted"/>
<feature type="non-terminal residue" evidence="2">
    <location>
        <position position="200"/>
    </location>
</feature>
<gene>
    <name evidence="2" type="ORF">LCGC14_2527300</name>
</gene>
<evidence type="ECO:0000256" key="1">
    <source>
        <dbReference type="SAM" id="MobiDB-lite"/>
    </source>
</evidence>
<sequence>MTEQAELGNDIEERERLEEEEQQQVSDETLVEASPTTALVESGPSRLLEMAIQQNLDIDKLERLVVMKERWDAQQAKKTYYGAMARFQNLLPALEKDKHVHYETKTGAVIDYDHTSLGSIKRQIQDHAAECGLSYRWEFNDGPDLMEVTCIITHVDGHSERSSQSAPTDTSGHKNTIQGRQSTRTYLERSTVVGALGLMT</sequence>
<reference evidence="2" key="1">
    <citation type="journal article" date="2015" name="Nature">
        <title>Complex archaea that bridge the gap between prokaryotes and eukaryotes.</title>
        <authorList>
            <person name="Spang A."/>
            <person name="Saw J.H."/>
            <person name="Jorgensen S.L."/>
            <person name="Zaremba-Niedzwiedzka K."/>
            <person name="Martijn J."/>
            <person name="Lind A.E."/>
            <person name="van Eijk R."/>
            <person name="Schleper C."/>
            <person name="Guy L."/>
            <person name="Ettema T.J."/>
        </authorList>
    </citation>
    <scope>NUCLEOTIDE SEQUENCE</scope>
</reference>
<name>A0A0F9AV38_9ZZZZ</name>
<dbReference type="EMBL" id="LAZR01040921">
    <property type="protein sequence ID" value="KKL13285.1"/>
    <property type="molecule type" value="Genomic_DNA"/>
</dbReference>
<dbReference type="InterPro" id="IPR007499">
    <property type="entry name" value="ERF_bacteria_virus"/>
</dbReference>
<dbReference type="Pfam" id="PF04404">
    <property type="entry name" value="ERF"/>
    <property type="match status" value="1"/>
</dbReference>
<feature type="region of interest" description="Disordered" evidence="1">
    <location>
        <begin position="1"/>
        <end position="36"/>
    </location>
</feature>
<protein>
    <submittedName>
        <fullName evidence="2">Uncharacterized protein</fullName>
    </submittedName>
</protein>
<evidence type="ECO:0000313" key="2">
    <source>
        <dbReference type="EMBL" id="KKL13285.1"/>
    </source>
</evidence>
<comment type="caution">
    <text evidence="2">The sequence shown here is derived from an EMBL/GenBank/DDBJ whole genome shotgun (WGS) entry which is preliminary data.</text>
</comment>
<dbReference type="AlphaFoldDB" id="A0A0F9AV38"/>
<accession>A0A0F9AV38</accession>
<organism evidence="2">
    <name type="scientific">marine sediment metagenome</name>
    <dbReference type="NCBI Taxonomy" id="412755"/>
    <lineage>
        <taxon>unclassified sequences</taxon>
        <taxon>metagenomes</taxon>
        <taxon>ecological metagenomes</taxon>
    </lineage>
</organism>
<feature type="region of interest" description="Disordered" evidence="1">
    <location>
        <begin position="158"/>
        <end position="184"/>
    </location>
</feature>